<dbReference type="SMART" id="SM00530">
    <property type="entry name" value="HTH_XRE"/>
    <property type="match status" value="2"/>
</dbReference>
<dbReference type="InterPro" id="IPR010982">
    <property type="entry name" value="Lambda_DNA-bd_dom_sf"/>
</dbReference>
<organism evidence="3 4">
    <name type="scientific">Streptantibioticus rubrisoli</name>
    <dbReference type="NCBI Taxonomy" id="1387313"/>
    <lineage>
        <taxon>Bacteria</taxon>
        <taxon>Bacillati</taxon>
        <taxon>Actinomycetota</taxon>
        <taxon>Actinomycetes</taxon>
        <taxon>Kitasatosporales</taxon>
        <taxon>Streptomycetaceae</taxon>
        <taxon>Streptantibioticus</taxon>
    </lineage>
</organism>
<reference evidence="3 4" key="1">
    <citation type="submission" date="2022-06" db="EMBL/GenBank/DDBJ databases">
        <title>Draft genome sequence of type strain Streptomyces rubrisoli DSM 42083.</title>
        <authorList>
            <person name="Duangmal K."/>
            <person name="Klaysubun C."/>
        </authorList>
    </citation>
    <scope>NUCLEOTIDE SEQUENCE [LARGE SCALE GENOMIC DNA]</scope>
    <source>
        <strain evidence="3 4">DSM 42083</strain>
    </source>
</reference>
<feature type="domain" description="HTH cro/C1-type" evidence="2">
    <location>
        <begin position="7"/>
        <end position="63"/>
    </location>
</feature>
<dbReference type="RefSeq" id="WP_255930747.1">
    <property type="nucleotide sequence ID" value="NZ_JANFNH010000031.1"/>
</dbReference>
<dbReference type="SUPFAM" id="SSF47413">
    <property type="entry name" value="lambda repressor-like DNA-binding domains"/>
    <property type="match status" value="1"/>
</dbReference>
<evidence type="ECO:0000256" key="1">
    <source>
        <dbReference type="SAM" id="MobiDB-lite"/>
    </source>
</evidence>
<feature type="compositionally biased region" description="Pro residues" evidence="1">
    <location>
        <begin position="358"/>
        <end position="369"/>
    </location>
</feature>
<comment type="caution">
    <text evidence="3">The sequence shown here is derived from an EMBL/GenBank/DDBJ whole genome shotgun (WGS) entry which is preliminary data.</text>
</comment>
<dbReference type="Pfam" id="PF13560">
    <property type="entry name" value="HTH_31"/>
    <property type="match status" value="1"/>
</dbReference>
<feature type="domain" description="HTH cro/C1-type" evidence="2">
    <location>
        <begin position="110"/>
        <end position="166"/>
    </location>
</feature>
<name>A0ABT1PHB4_9ACTN</name>
<gene>
    <name evidence="3" type="ORF">NON19_22665</name>
</gene>
<accession>A0ABT1PHB4</accession>
<sequence>MVAFARDLRALWTKAGSPPLEQMAKRCGVSPATLSKAHSGKHRPSWSAVAGYVTACGGDPARWQSRWQRLRLTAVSDTNAGHGATLERWAKTGKITPPPTVASLDELRDLLYALLRFQGLSLRALSYRAPGYSHTSYGAMLRGRRPLTPRILKEFLAGCGVASVTSLEAWFKILLPLDPNGAFEVARLLQQARRDRANGALREPTVPQRIEESLAKLTVAVKAYRSQDSARSPRRVRQAQGLLAKAYRSMVTDLYGAIRLTHRTVPGELKMYEAAVQRVCLEGRDRLPHYVLDLMASLALSKQRRQLRFAVSQTLIEADRLLSTAGQKQPYGPEQMALLPLGTLDTPDIAPQLTLPQGAPPSPDDPAVA</sequence>
<protein>
    <submittedName>
        <fullName evidence="3">Helix-turn-helix domain-containing protein</fullName>
    </submittedName>
</protein>
<evidence type="ECO:0000259" key="2">
    <source>
        <dbReference type="SMART" id="SM00530"/>
    </source>
</evidence>
<evidence type="ECO:0000313" key="3">
    <source>
        <dbReference type="EMBL" id="MCQ4044751.1"/>
    </source>
</evidence>
<dbReference type="EMBL" id="JANFNH010000031">
    <property type="protein sequence ID" value="MCQ4044751.1"/>
    <property type="molecule type" value="Genomic_DNA"/>
</dbReference>
<dbReference type="CDD" id="cd00093">
    <property type="entry name" value="HTH_XRE"/>
    <property type="match status" value="1"/>
</dbReference>
<dbReference type="InterPro" id="IPR001387">
    <property type="entry name" value="Cro/C1-type_HTH"/>
</dbReference>
<keyword evidence="4" id="KW-1185">Reference proteome</keyword>
<evidence type="ECO:0000313" key="4">
    <source>
        <dbReference type="Proteomes" id="UP001206206"/>
    </source>
</evidence>
<feature type="region of interest" description="Disordered" evidence="1">
    <location>
        <begin position="345"/>
        <end position="369"/>
    </location>
</feature>
<proteinExistence type="predicted"/>
<dbReference type="Proteomes" id="UP001206206">
    <property type="component" value="Unassembled WGS sequence"/>
</dbReference>